<protein>
    <recommendedName>
        <fullName evidence="5">TPM domain-containing protein</fullName>
    </recommendedName>
</protein>
<keyword evidence="1" id="KW-0812">Transmembrane</keyword>
<organism evidence="3 4">
    <name type="scientific">Nocardiopsis mangrovi</name>
    <dbReference type="NCBI Taxonomy" id="1179818"/>
    <lineage>
        <taxon>Bacteria</taxon>
        <taxon>Bacillati</taxon>
        <taxon>Actinomycetota</taxon>
        <taxon>Actinomycetes</taxon>
        <taxon>Streptosporangiales</taxon>
        <taxon>Nocardiopsidaceae</taxon>
        <taxon>Nocardiopsis</taxon>
    </lineage>
</organism>
<accession>A0ABV9E4R7</accession>
<feature type="transmembrane region" description="Helical" evidence="1">
    <location>
        <begin position="220"/>
        <end position="239"/>
    </location>
</feature>
<feature type="signal peptide" evidence="2">
    <location>
        <begin position="1"/>
        <end position="33"/>
    </location>
</feature>
<comment type="caution">
    <text evidence="3">The sequence shown here is derived from an EMBL/GenBank/DDBJ whole genome shotgun (WGS) entry which is preliminary data.</text>
</comment>
<sequence length="256" mass="25884">MVRIPPNPAPIRLAAVSAAVAALIGCAAAPASAAPGGAEIGQAQFFADRLAEDPVYVSDHMAGGDLAATHEAMAAAVAPLDVPVFVIAAPAPGGDYRKEPLLAAVHDRLGEDGLYLSVTGGGSALAVAGVAYGVHVPGLADSVTEANLHSSRTAPVTCVERMVGNISSGDAAGRLDATRERIQRDHALYEATASPDPAGSAWSDLADDLDPDSVVGRNNIGFSAGILIGATLAIAAYCARRALRRAAGHVRSGVRR</sequence>
<keyword evidence="4" id="KW-1185">Reference proteome</keyword>
<evidence type="ECO:0000313" key="3">
    <source>
        <dbReference type="EMBL" id="MFC4566062.1"/>
    </source>
</evidence>
<dbReference type="PROSITE" id="PS51257">
    <property type="entry name" value="PROKAR_LIPOPROTEIN"/>
    <property type="match status" value="1"/>
</dbReference>
<evidence type="ECO:0000313" key="4">
    <source>
        <dbReference type="Proteomes" id="UP001595923"/>
    </source>
</evidence>
<keyword evidence="1" id="KW-1133">Transmembrane helix</keyword>
<name>A0ABV9E4R7_9ACTN</name>
<keyword evidence="2" id="KW-0732">Signal</keyword>
<proteinExistence type="predicted"/>
<dbReference type="RefSeq" id="WP_378580607.1">
    <property type="nucleotide sequence ID" value="NZ_JBHSFQ010000064.1"/>
</dbReference>
<keyword evidence="1" id="KW-0472">Membrane</keyword>
<evidence type="ECO:0008006" key="5">
    <source>
        <dbReference type="Google" id="ProtNLM"/>
    </source>
</evidence>
<dbReference type="Proteomes" id="UP001595923">
    <property type="component" value="Unassembled WGS sequence"/>
</dbReference>
<dbReference type="EMBL" id="JBHSFQ010000064">
    <property type="protein sequence ID" value="MFC4566062.1"/>
    <property type="molecule type" value="Genomic_DNA"/>
</dbReference>
<gene>
    <name evidence="3" type="ORF">ACFO4E_29760</name>
</gene>
<feature type="chain" id="PRO_5046477817" description="TPM domain-containing protein" evidence="2">
    <location>
        <begin position="34"/>
        <end position="256"/>
    </location>
</feature>
<evidence type="ECO:0000256" key="1">
    <source>
        <dbReference type="SAM" id="Phobius"/>
    </source>
</evidence>
<reference evidence="4" key="1">
    <citation type="journal article" date="2019" name="Int. J. Syst. Evol. Microbiol.">
        <title>The Global Catalogue of Microorganisms (GCM) 10K type strain sequencing project: providing services to taxonomists for standard genome sequencing and annotation.</title>
        <authorList>
            <consortium name="The Broad Institute Genomics Platform"/>
            <consortium name="The Broad Institute Genome Sequencing Center for Infectious Disease"/>
            <person name="Wu L."/>
            <person name="Ma J."/>
        </authorList>
    </citation>
    <scope>NUCLEOTIDE SEQUENCE [LARGE SCALE GENOMIC DNA]</scope>
    <source>
        <strain evidence="4">XZYJ18</strain>
    </source>
</reference>
<evidence type="ECO:0000256" key="2">
    <source>
        <dbReference type="SAM" id="SignalP"/>
    </source>
</evidence>